<protein>
    <submittedName>
        <fullName evidence="1">PIF1 protein</fullName>
    </submittedName>
</protein>
<dbReference type="GeneID" id="68357744"/>
<accession>A0A9P8MSG9</accession>
<evidence type="ECO:0000313" key="1">
    <source>
        <dbReference type="EMBL" id="KAH0960460.1"/>
    </source>
</evidence>
<dbReference type="EMBL" id="JAIZPD010000010">
    <property type="protein sequence ID" value="KAH0960460.1"/>
    <property type="molecule type" value="Genomic_DNA"/>
</dbReference>
<gene>
    <name evidence="1" type="ORF">HRG_08615</name>
</gene>
<keyword evidence="2" id="KW-1185">Reference proteome</keyword>
<dbReference type="AlphaFoldDB" id="A0A9P8MSG9"/>
<dbReference type="Proteomes" id="UP000824596">
    <property type="component" value="Unassembled WGS sequence"/>
</dbReference>
<proteinExistence type="predicted"/>
<dbReference type="OrthoDB" id="4917073at2759"/>
<organism evidence="1 2">
    <name type="scientific">Hirsutella rhossiliensis</name>
    <dbReference type="NCBI Taxonomy" id="111463"/>
    <lineage>
        <taxon>Eukaryota</taxon>
        <taxon>Fungi</taxon>
        <taxon>Dikarya</taxon>
        <taxon>Ascomycota</taxon>
        <taxon>Pezizomycotina</taxon>
        <taxon>Sordariomycetes</taxon>
        <taxon>Hypocreomycetidae</taxon>
        <taxon>Hypocreales</taxon>
        <taxon>Ophiocordycipitaceae</taxon>
        <taxon>Hirsutella</taxon>
    </lineage>
</organism>
<name>A0A9P8MSG9_9HYPO</name>
<reference evidence="1" key="1">
    <citation type="submission" date="2021-09" db="EMBL/GenBank/DDBJ databases">
        <title>A high-quality genome of the endoparasitic fungus Hirsutella rhossiliensis with a comparison of Hirsutella genomes reveals transposable elements contributing to genome size variation.</title>
        <authorList>
            <person name="Lin R."/>
            <person name="Jiao Y."/>
            <person name="Sun X."/>
            <person name="Ling J."/>
            <person name="Xie B."/>
            <person name="Cheng X."/>
        </authorList>
    </citation>
    <scope>NUCLEOTIDE SEQUENCE</scope>
    <source>
        <strain evidence="1">HR02</strain>
    </source>
</reference>
<sequence>MFVPGMPVVVTQNTHQGLKLTNGGGYTALEVIVDKAYPGHRVSADTTMHFGPVKIQRQRKRPWQRNDVSRKGLPCAAAFACTDYKVQGRTFERVALELRGARATNVDGRVVPAQCDPYGLYVQLSRCRTLDASMLVSKVRKRDLVGNRVPEEMSGAQSRLEELCGRTIRGVLRWLGDCAEI</sequence>
<dbReference type="RefSeq" id="XP_044717973.1">
    <property type="nucleotide sequence ID" value="XM_044867086.1"/>
</dbReference>
<comment type="caution">
    <text evidence="1">The sequence shown here is derived from an EMBL/GenBank/DDBJ whole genome shotgun (WGS) entry which is preliminary data.</text>
</comment>
<evidence type="ECO:0000313" key="2">
    <source>
        <dbReference type="Proteomes" id="UP000824596"/>
    </source>
</evidence>